<organism evidence="1 2">
    <name type="scientific">candidate division TA06 bacterium B3_TA06</name>
    <dbReference type="NCBI Taxonomy" id="2012487"/>
    <lineage>
        <taxon>Bacteria</taxon>
        <taxon>Bacteria division TA06</taxon>
    </lineage>
</organism>
<comment type="caution">
    <text evidence="1">The sequence shown here is derived from an EMBL/GenBank/DDBJ whole genome shotgun (WGS) entry which is preliminary data.</text>
</comment>
<name>A0A532V638_UNCT6</name>
<sequence>MTISFLVVLLAVNPSYTELQAQFTLTTIFTQRSTRKEVVKGNLYAPKEGVLLFEVSSPVHQLMWIKKDTLDIYYPEEKKLFRIISRDTLPTSNSIAPQLFNLDFEHQLHAAGFKVTKSENKGDTLLLHWNNPEVRASTEIVTGSIGENFVLYRTSGRGWSLEVKLWDYRNVDGKRYPHLMRSKLKKGKLTRIEELRLKEVEVDVALPSYLADFKIPKDAEVKIVEW</sequence>
<gene>
    <name evidence="1" type="ORF">CEE36_07130</name>
</gene>
<dbReference type="EMBL" id="NJBO01000010">
    <property type="protein sequence ID" value="TKJ42666.1"/>
    <property type="molecule type" value="Genomic_DNA"/>
</dbReference>
<accession>A0A532V638</accession>
<dbReference type="SUPFAM" id="SSF89392">
    <property type="entry name" value="Prokaryotic lipoproteins and lipoprotein localization factors"/>
    <property type="match status" value="1"/>
</dbReference>
<protein>
    <recommendedName>
        <fullName evidence="3">Outer membrane lipoprotein-sorting protein</fullName>
    </recommendedName>
</protein>
<dbReference type="Proteomes" id="UP000317778">
    <property type="component" value="Unassembled WGS sequence"/>
</dbReference>
<evidence type="ECO:0000313" key="2">
    <source>
        <dbReference type="Proteomes" id="UP000317778"/>
    </source>
</evidence>
<reference evidence="1 2" key="1">
    <citation type="submission" date="2017-06" db="EMBL/GenBank/DDBJ databases">
        <title>Novel microbial phyla capable of carbon fixation and sulfur reduction in deep-sea sediments.</title>
        <authorList>
            <person name="Huang J."/>
            <person name="Baker B."/>
            <person name="Wang Y."/>
        </authorList>
    </citation>
    <scope>NUCLEOTIDE SEQUENCE [LARGE SCALE GENOMIC DNA]</scope>
    <source>
        <strain evidence="1">B3_TA06</strain>
    </source>
</reference>
<evidence type="ECO:0000313" key="1">
    <source>
        <dbReference type="EMBL" id="TKJ42666.1"/>
    </source>
</evidence>
<dbReference type="AlphaFoldDB" id="A0A532V638"/>
<dbReference type="InterPro" id="IPR029046">
    <property type="entry name" value="LolA/LolB/LppX"/>
</dbReference>
<evidence type="ECO:0008006" key="3">
    <source>
        <dbReference type="Google" id="ProtNLM"/>
    </source>
</evidence>
<dbReference type="Gene3D" id="2.50.20.10">
    <property type="entry name" value="Lipoprotein localisation LolA/LolB/LppX"/>
    <property type="match status" value="1"/>
</dbReference>
<proteinExistence type="predicted"/>